<reference evidence="2" key="1">
    <citation type="submission" date="2017-01" db="EMBL/GenBank/DDBJ databases">
        <authorList>
            <person name="Wang Y."/>
            <person name="White M."/>
            <person name="Kvist S."/>
            <person name="Moncalvo J.-M."/>
        </authorList>
    </citation>
    <scope>NUCLEOTIDE SEQUENCE [LARGE SCALE GENOMIC DNA]</scope>
    <source>
        <strain evidence="2">COL-18-3</strain>
    </source>
</reference>
<gene>
    <name evidence="1" type="ORF">AX774_g2839</name>
</gene>
<accession>A0A1R1PRP2</accession>
<comment type="caution">
    <text evidence="1">The sequence shown here is derived from an EMBL/GenBank/DDBJ whole genome shotgun (WGS) entry which is preliminary data.</text>
</comment>
<evidence type="ECO:0000313" key="1">
    <source>
        <dbReference type="EMBL" id="OMH83656.1"/>
    </source>
</evidence>
<dbReference type="InterPro" id="IPR036815">
    <property type="entry name" value="14-3-3_dom_sf"/>
</dbReference>
<dbReference type="EMBL" id="LSSK01000342">
    <property type="protein sequence ID" value="OMH83656.1"/>
    <property type="molecule type" value="Genomic_DNA"/>
</dbReference>
<keyword evidence="2" id="KW-1185">Reference proteome</keyword>
<proteinExistence type="predicted"/>
<organism evidence="1 2">
    <name type="scientific">Zancudomyces culisetae</name>
    <name type="common">Gut fungus</name>
    <name type="synonym">Smittium culisetae</name>
    <dbReference type="NCBI Taxonomy" id="1213189"/>
    <lineage>
        <taxon>Eukaryota</taxon>
        <taxon>Fungi</taxon>
        <taxon>Fungi incertae sedis</taxon>
        <taxon>Zoopagomycota</taxon>
        <taxon>Kickxellomycotina</taxon>
        <taxon>Harpellomycetes</taxon>
        <taxon>Harpellales</taxon>
        <taxon>Legeriomycetaceae</taxon>
        <taxon>Zancudomyces</taxon>
    </lineage>
</organism>
<sequence length="120" mass="13613">MVFVNSEPLSKAAFNAFNIGYTLGSEFGSVLESNFLRICYNYSNYVYYVVGNKNHALNMLINAYSKIEMSVINVHPQNFEALSIILSKIRSTIEAWDNELTDGASTDGFIKRFFGFKQWG</sequence>
<dbReference type="SUPFAM" id="SSF48445">
    <property type="entry name" value="14-3-3 protein"/>
    <property type="match status" value="1"/>
</dbReference>
<dbReference type="Proteomes" id="UP000188320">
    <property type="component" value="Unassembled WGS sequence"/>
</dbReference>
<name>A0A1R1PRP2_ZANCU</name>
<evidence type="ECO:0000313" key="2">
    <source>
        <dbReference type="Proteomes" id="UP000188320"/>
    </source>
</evidence>
<dbReference type="AlphaFoldDB" id="A0A1R1PRP2"/>
<protein>
    <submittedName>
        <fullName evidence="1">Uncharacterized protein</fullName>
    </submittedName>
</protein>